<dbReference type="NCBIfam" id="TIGR00466">
    <property type="entry name" value="kdsB"/>
    <property type="match status" value="1"/>
</dbReference>
<keyword evidence="2 5" id="KW-0808">Transferase</keyword>
<evidence type="ECO:0000256" key="3">
    <source>
        <dbReference type="ARBA" id="ARBA00022695"/>
    </source>
</evidence>
<comment type="caution">
    <text evidence="6">The sequence shown here is derived from an EMBL/GenBank/DDBJ whole genome shotgun (WGS) entry which is preliminary data.</text>
</comment>
<dbReference type="InterPro" id="IPR004528">
    <property type="entry name" value="KdsB"/>
</dbReference>
<dbReference type="CDD" id="cd02517">
    <property type="entry name" value="CMP-KDO-Synthetase"/>
    <property type="match status" value="1"/>
</dbReference>
<comment type="function">
    <text evidence="5">Activates KDO (a required 8-carbon sugar) for incorporation into bacterial lipopolysaccharide in Gram-negative bacteria.</text>
</comment>
<evidence type="ECO:0000256" key="4">
    <source>
        <dbReference type="ARBA" id="ARBA00022985"/>
    </source>
</evidence>
<reference evidence="6" key="1">
    <citation type="submission" date="2017-05" db="EMBL/GenBank/DDBJ databases">
        <authorList>
            <person name="Imhoff J.F."/>
            <person name="Rahn T."/>
            <person name="Kuenzel S."/>
            <person name="Neulinger S.C."/>
        </authorList>
    </citation>
    <scope>NUCLEOTIDE SEQUENCE</scope>
    <source>
        <strain evidence="6">DSM 4395</strain>
    </source>
</reference>
<dbReference type="AlphaFoldDB" id="A0AAJ0UDM2"/>
<dbReference type="Pfam" id="PF02348">
    <property type="entry name" value="CTP_transf_3"/>
    <property type="match status" value="1"/>
</dbReference>
<dbReference type="PANTHER" id="PTHR42866">
    <property type="entry name" value="3-DEOXY-MANNO-OCTULOSONATE CYTIDYLYLTRANSFERASE"/>
    <property type="match status" value="1"/>
</dbReference>
<dbReference type="Proteomes" id="UP001296967">
    <property type="component" value="Unassembled WGS sequence"/>
</dbReference>
<dbReference type="InterPro" id="IPR029044">
    <property type="entry name" value="Nucleotide-diphossugar_trans"/>
</dbReference>
<dbReference type="FunFam" id="3.90.550.10:FF:000011">
    <property type="entry name" value="3-deoxy-manno-octulosonate cytidylyltransferase"/>
    <property type="match status" value="1"/>
</dbReference>
<comment type="catalytic activity">
    <reaction evidence="5">
        <text>3-deoxy-alpha-D-manno-oct-2-ulosonate + CTP = CMP-3-deoxy-beta-D-manno-octulosonate + diphosphate</text>
        <dbReference type="Rhea" id="RHEA:23448"/>
        <dbReference type="ChEBI" id="CHEBI:33019"/>
        <dbReference type="ChEBI" id="CHEBI:37563"/>
        <dbReference type="ChEBI" id="CHEBI:85986"/>
        <dbReference type="ChEBI" id="CHEBI:85987"/>
        <dbReference type="EC" id="2.7.7.38"/>
    </reaction>
</comment>
<dbReference type="InterPro" id="IPR003329">
    <property type="entry name" value="Cytidylyl_trans"/>
</dbReference>
<dbReference type="EC" id="2.7.7.38" evidence="5"/>
<keyword evidence="7" id="KW-1185">Reference proteome</keyword>
<sequence length="274" mass="29944">MIEQKEAHAPPFRVVIPARYGATRLPGKPLIEIGGRPLIGWVWERACASAAAEVLIATDDARIAEVCAGFGAEVVMTRADHRSGSERLAEVAERRGWDSEAIIVNLQGDEPGIAPILIDQVARGLAEHADAGLSTLACGIEDAEALFDPHVVKVVTDGQGYALYFTRAPVPWPRDAFLRDRQHLPEGVPFLRHIGLYAYRAGFLARYVGWPAAPLEQAESLEQLRVLWQGERIHVSLAAMVPGPGVDTPDDVQRVTEWLRVSARGSPEERRADA</sequence>
<protein>
    <recommendedName>
        <fullName evidence="5">3-deoxy-manno-octulosonate cytidylyltransferase</fullName>
        <ecNumber evidence="5">2.7.7.38</ecNumber>
    </recommendedName>
    <alternativeName>
        <fullName evidence="5">CMP-2-keto-3-deoxyoctulosonic acid synthase</fullName>
        <shortName evidence="5">CKS</shortName>
        <shortName evidence="5">CMP-KDO synthase</shortName>
    </alternativeName>
</protein>
<dbReference type="GO" id="GO:0005829">
    <property type="term" value="C:cytosol"/>
    <property type="evidence" value="ECO:0007669"/>
    <property type="project" value="TreeGrafter"/>
</dbReference>
<proteinExistence type="inferred from homology"/>
<dbReference type="GO" id="GO:0009103">
    <property type="term" value="P:lipopolysaccharide biosynthetic process"/>
    <property type="evidence" value="ECO:0007669"/>
    <property type="project" value="UniProtKB-UniRule"/>
</dbReference>
<gene>
    <name evidence="5" type="primary">kdsB</name>
    <name evidence="6" type="ORF">CCR82_02985</name>
</gene>
<dbReference type="HAMAP" id="MF_00057">
    <property type="entry name" value="KdsB"/>
    <property type="match status" value="1"/>
</dbReference>
<keyword evidence="5" id="KW-0963">Cytoplasm</keyword>
<dbReference type="GO" id="GO:0016020">
    <property type="term" value="C:membrane"/>
    <property type="evidence" value="ECO:0007669"/>
    <property type="project" value="UniProtKB-SubCell"/>
</dbReference>
<dbReference type="Gene3D" id="3.90.550.10">
    <property type="entry name" value="Spore Coat Polysaccharide Biosynthesis Protein SpsA, Chain A"/>
    <property type="match status" value="1"/>
</dbReference>
<evidence type="ECO:0000256" key="1">
    <source>
        <dbReference type="ARBA" id="ARBA00004370"/>
    </source>
</evidence>
<accession>A0AAJ0UDM2</accession>
<comment type="similarity">
    <text evidence="5">Belongs to the KdsB family.</text>
</comment>
<keyword evidence="4 5" id="KW-0448">Lipopolysaccharide biosynthesis</keyword>
<dbReference type="NCBIfam" id="NF003952">
    <property type="entry name" value="PRK05450.1-5"/>
    <property type="match status" value="1"/>
</dbReference>
<comment type="pathway">
    <text evidence="5">Nucleotide-sugar biosynthesis; CMP-3-deoxy-D-manno-octulosonate biosynthesis; CMP-3-deoxy-D-manno-octulosonate from 3-deoxy-D-manno-octulosonate and CTP: step 1/1.</text>
</comment>
<evidence type="ECO:0000256" key="2">
    <source>
        <dbReference type="ARBA" id="ARBA00022679"/>
    </source>
</evidence>
<comment type="subcellular location">
    <subcellularLocation>
        <location evidence="5">Cytoplasm</location>
    </subcellularLocation>
    <subcellularLocation>
        <location evidence="1">Membrane</location>
    </subcellularLocation>
</comment>
<dbReference type="NCBIfam" id="NF003950">
    <property type="entry name" value="PRK05450.1-3"/>
    <property type="match status" value="1"/>
</dbReference>
<evidence type="ECO:0000256" key="5">
    <source>
        <dbReference type="HAMAP-Rule" id="MF_00057"/>
    </source>
</evidence>
<dbReference type="GO" id="GO:0033468">
    <property type="term" value="P:CMP-keto-3-deoxy-D-manno-octulosonic acid biosynthetic process"/>
    <property type="evidence" value="ECO:0007669"/>
    <property type="project" value="UniProtKB-UniRule"/>
</dbReference>
<organism evidence="6 7">
    <name type="scientific">Halochromatium salexigens</name>
    <name type="common">Chromatium salexigens</name>
    <dbReference type="NCBI Taxonomy" id="49447"/>
    <lineage>
        <taxon>Bacteria</taxon>
        <taxon>Pseudomonadati</taxon>
        <taxon>Pseudomonadota</taxon>
        <taxon>Gammaproteobacteria</taxon>
        <taxon>Chromatiales</taxon>
        <taxon>Chromatiaceae</taxon>
        <taxon>Halochromatium</taxon>
    </lineage>
</organism>
<evidence type="ECO:0000313" key="7">
    <source>
        <dbReference type="Proteomes" id="UP001296967"/>
    </source>
</evidence>
<dbReference type="RefSeq" id="WP_201243878.1">
    <property type="nucleotide sequence ID" value="NZ_NHSF01000017.1"/>
</dbReference>
<dbReference type="GO" id="GO:0008690">
    <property type="term" value="F:3-deoxy-manno-octulosonate cytidylyltransferase activity"/>
    <property type="evidence" value="ECO:0007669"/>
    <property type="project" value="UniProtKB-UniRule"/>
</dbReference>
<dbReference type="PANTHER" id="PTHR42866:SF2">
    <property type="entry name" value="3-DEOXY-MANNO-OCTULOSONATE CYTIDYLYLTRANSFERASE, MITOCHONDRIAL"/>
    <property type="match status" value="1"/>
</dbReference>
<name>A0AAJ0UDM2_HALSE</name>
<reference evidence="6" key="2">
    <citation type="journal article" date="2020" name="Microorganisms">
        <title>Osmotic Adaptation and Compatible Solute Biosynthesis of Phototrophic Bacteria as Revealed from Genome Analyses.</title>
        <authorList>
            <person name="Imhoff J.F."/>
            <person name="Rahn T."/>
            <person name="Kunzel S."/>
            <person name="Keller A."/>
            <person name="Neulinger S.C."/>
        </authorList>
    </citation>
    <scope>NUCLEOTIDE SEQUENCE</scope>
    <source>
        <strain evidence="6">DSM 4395</strain>
    </source>
</reference>
<dbReference type="SUPFAM" id="SSF53448">
    <property type="entry name" value="Nucleotide-diphospho-sugar transferases"/>
    <property type="match status" value="1"/>
</dbReference>
<evidence type="ECO:0000313" key="6">
    <source>
        <dbReference type="EMBL" id="MBK5929524.1"/>
    </source>
</evidence>
<keyword evidence="3 5" id="KW-0548">Nucleotidyltransferase</keyword>
<dbReference type="EMBL" id="NHSF01000017">
    <property type="protein sequence ID" value="MBK5929524.1"/>
    <property type="molecule type" value="Genomic_DNA"/>
</dbReference>